<dbReference type="Proteomes" id="UP000002033">
    <property type="component" value="Chromosome"/>
</dbReference>
<gene>
    <name evidence="3" type="ordered locus">Hden_3075</name>
</gene>
<feature type="region of interest" description="Disordered" evidence="1">
    <location>
        <begin position="1"/>
        <end position="24"/>
    </location>
</feature>
<dbReference type="KEGG" id="hdn:Hden_3075"/>
<evidence type="ECO:0000313" key="3">
    <source>
        <dbReference type="EMBL" id="ADJ24870.1"/>
    </source>
</evidence>
<keyword evidence="4" id="KW-1185">Reference proteome</keyword>
<organism evidence="3 4">
    <name type="scientific">Hyphomicrobium denitrificans (strain ATCC 51888 / DSM 1869 / NCIMB 11706 / TK 0415)</name>
    <dbReference type="NCBI Taxonomy" id="582899"/>
    <lineage>
        <taxon>Bacteria</taxon>
        <taxon>Pseudomonadati</taxon>
        <taxon>Pseudomonadota</taxon>
        <taxon>Alphaproteobacteria</taxon>
        <taxon>Hyphomicrobiales</taxon>
        <taxon>Hyphomicrobiaceae</taxon>
        <taxon>Hyphomicrobium</taxon>
    </lineage>
</organism>
<dbReference type="SUPFAM" id="SSF141371">
    <property type="entry name" value="PilZ domain-like"/>
    <property type="match status" value="1"/>
</dbReference>
<dbReference type="HOGENOM" id="CLU_1033560_0_0_5"/>
<evidence type="ECO:0000256" key="1">
    <source>
        <dbReference type="SAM" id="MobiDB-lite"/>
    </source>
</evidence>
<sequence>MLGALLKSSEPVKPRRATPSASGTADGFARFEALVCEFHWTALQIGGIASCLNASLASRRSWMLRACNNLVPVESPIVKIALRSWQDIGLPRELAAAVARAYFDLADAKKLTMPLLDSAGLFAGPQIPLAKLEQIAVVWRKLAEDCRDAVLNLEPETRWRLNGAYTGNALVLSRLLKEAITGSQTCINQQGEVALPILPQRRQSPRFSTPQPCKIFSQAGAFSAFVRDTSRNDLNVDCDQEFRLKDAVVVILRNGRKVPGLIVWSKNGKAGVRFDCPLADNDPLISG</sequence>
<name>D8JVZ1_HYPDA</name>
<proteinExistence type="predicted"/>
<dbReference type="AlphaFoldDB" id="D8JVZ1"/>
<dbReference type="GO" id="GO:0035438">
    <property type="term" value="F:cyclic-di-GMP binding"/>
    <property type="evidence" value="ECO:0007669"/>
    <property type="project" value="InterPro"/>
</dbReference>
<protein>
    <submittedName>
        <fullName evidence="3">Type IV pilus assembly PilZ</fullName>
    </submittedName>
</protein>
<dbReference type="EMBL" id="CP002083">
    <property type="protein sequence ID" value="ADJ24870.1"/>
    <property type="molecule type" value="Genomic_DNA"/>
</dbReference>
<dbReference type="OrthoDB" id="7929489at2"/>
<feature type="domain" description="PilZ" evidence="2">
    <location>
        <begin position="200"/>
        <end position="278"/>
    </location>
</feature>
<evidence type="ECO:0000313" key="4">
    <source>
        <dbReference type="Proteomes" id="UP000002033"/>
    </source>
</evidence>
<accession>D8JVZ1</accession>
<dbReference type="InterPro" id="IPR009875">
    <property type="entry name" value="PilZ_domain"/>
</dbReference>
<evidence type="ECO:0000259" key="2">
    <source>
        <dbReference type="Pfam" id="PF07238"/>
    </source>
</evidence>
<dbReference type="Pfam" id="PF07238">
    <property type="entry name" value="PilZ"/>
    <property type="match status" value="1"/>
</dbReference>
<reference evidence="4" key="1">
    <citation type="journal article" date="2011" name="J. Bacteriol.">
        <title>Genome sequences of eight morphologically diverse alphaproteobacteria.</title>
        <authorList>
            <consortium name="US DOE Joint Genome Institute"/>
            <person name="Brown P.J."/>
            <person name="Kysela D.T."/>
            <person name="Buechlein A."/>
            <person name="Hemmerich C."/>
            <person name="Brun Y.V."/>
        </authorList>
    </citation>
    <scope>NUCLEOTIDE SEQUENCE [LARGE SCALE GENOMIC DNA]</scope>
    <source>
        <strain evidence="4">ATCC 51888 / DSM 1869 / NCIB 11706 / TK 0415</strain>
    </source>
</reference>